<evidence type="ECO:0000259" key="1">
    <source>
        <dbReference type="Pfam" id="PF09264"/>
    </source>
</evidence>
<dbReference type="Gene3D" id="2.60.120.200">
    <property type="match status" value="1"/>
</dbReference>
<dbReference type="GO" id="GO:0033691">
    <property type="term" value="F:sialic acid binding"/>
    <property type="evidence" value="ECO:0007669"/>
    <property type="project" value="InterPro"/>
</dbReference>
<evidence type="ECO:0000313" key="2">
    <source>
        <dbReference type="EMBL" id="QDU56068.1"/>
    </source>
</evidence>
<keyword evidence="2" id="KW-0326">Glycosidase</keyword>
<sequence>MKVGNGRWQPTICLAIPSLTGLAASLILLALSLPAQAEILGLYSAGDGSVAFSPSRDWGWIPSWNEIAYPALGQSVTGDAGGGRTAWQITDQGNNGLDPNYSLTLFEGSPNLANARERGWSFSTTAQFVDTMSGSANQGLSAYFDDQLYQVMIDLDTAGQLRGNVYLSPIETATFVLASAEQRNEYHDYELRYDSANQQASFYFDDHRITSWPGYADQHETIFRFGSVTASGAGQMNYREVNMSIIPTPAEQGDFNSDGTVDLADYTVWRDTLGSRTLTNADGNGNGRVDSGDYVIWRNNYGRLLDGNSIEASNIAAVPELRSLSLLLVGATLLFASRPKR</sequence>
<gene>
    <name evidence="2" type="primary">nanH</name>
    <name evidence="2" type="ORF">Pan181_22710</name>
</gene>
<keyword evidence="2" id="KW-0378">Hydrolase</keyword>
<dbReference type="Gene3D" id="1.10.1330.10">
    <property type="entry name" value="Dockerin domain"/>
    <property type="match status" value="1"/>
</dbReference>
<dbReference type="PROSITE" id="PS00018">
    <property type="entry name" value="EF_HAND_1"/>
    <property type="match status" value="2"/>
</dbReference>
<dbReference type="EMBL" id="CP036278">
    <property type="protein sequence ID" value="QDU56068.1"/>
    <property type="molecule type" value="Genomic_DNA"/>
</dbReference>
<dbReference type="AlphaFoldDB" id="A0A518AMX0"/>
<dbReference type="OrthoDB" id="268318at2"/>
<dbReference type="CDD" id="cd14256">
    <property type="entry name" value="Dockerin_I"/>
    <property type="match status" value="1"/>
</dbReference>
<dbReference type="InterPro" id="IPR015344">
    <property type="entry name" value="VCNA_lectin-like_dom"/>
</dbReference>
<accession>A0A518AMX0</accession>
<dbReference type="InterPro" id="IPR018247">
    <property type="entry name" value="EF_Hand_1_Ca_BS"/>
</dbReference>
<dbReference type="SUPFAM" id="SSF49899">
    <property type="entry name" value="Concanavalin A-like lectins/glucanases"/>
    <property type="match status" value="1"/>
</dbReference>
<dbReference type="Pfam" id="PF09264">
    <property type="entry name" value="Sial-lect-inser"/>
    <property type="match status" value="1"/>
</dbReference>
<dbReference type="GO" id="GO:0000272">
    <property type="term" value="P:polysaccharide catabolic process"/>
    <property type="evidence" value="ECO:0007669"/>
    <property type="project" value="InterPro"/>
</dbReference>
<organism evidence="2 3">
    <name type="scientific">Aeoliella mucimassa</name>
    <dbReference type="NCBI Taxonomy" id="2527972"/>
    <lineage>
        <taxon>Bacteria</taxon>
        <taxon>Pseudomonadati</taxon>
        <taxon>Planctomycetota</taxon>
        <taxon>Planctomycetia</taxon>
        <taxon>Pirellulales</taxon>
        <taxon>Lacipirellulaceae</taxon>
        <taxon>Aeoliella</taxon>
    </lineage>
</organism>
<dbReference type="InterPro" id="IPR002105">
    <property type="entry name" value="Dockerin_1_rpt"/>
</dbReference>
<dbReference type="InterPro" id="IPR013320">
    <property type="entry name" value="ConA-like_dom_sf"/>
</dbReference>
<dbReference type="GO" id="GO:0004308">
    <property type="term" value="F:exo-alpha-sialidase activity"/>
    <property type="evidence" value="ECO:0007669"/>
    <property type="project" value="UniProtKB-EC"/>
</dbReference>
<evidence type="ECO:0000313" key="3">
    <source>
        <dbReference type="Proteomes" id="UP000315750"/>
    </source>
</evidence>
<name>A0A518AMX0_9BACT</name>
<dbReference type="InterPro" id="IPR036439">
    <property type="entry name" value="Dockerin_dom_sf"/>
</dbReference>
<dbReference type="Proteomes" id="UP000315750">
    <property type="component" value="Chromosome"/>
</dbReference>
<protein>
    <submittedName>
        <fullName evidence="2">Sialidase</fullName>
        <ecNumber evidence="2">3.2.1.18</ecNumber>
    </submittedName>
</protein>
<feature type="domain" description="Vibrio cholerae neuraminidase lectin-like" evidence="1">
    <location>
        <begin position="118"/>
        <end position="245"/>
    </location>
</feature>
<dbReference type="SUPFAM" id="SSF63446">
    <property type="entry name" value="Type I dockerin domain"/>
    <property type="match status" value="1"/>
</dbReference>
<dbReference type="EC" id="3.2.1.18" evidence="2"/>
<dbReference type="Pfam" id="PF00404">
    <property type="entry name" value="Dockerin_1"/>
    <property type="match status" value="1"/>
</dbReference>
<reference evidence="2 3" key="1">
    <citation type="submission" date="2019-02" db="EMBL/GenBank/DDBJ databases">
        <title>Deep-cultivation of Planctomycetes and their phenomic and genomic characterization uncovers novel biology.</title>
        <authorList>
            <person name="Wiegand S."/>
            <person name="Jogler M."/>
            <person name="Boedeker C."/>
            <person name="Pinto D."/>
            <person name="Vollmers J."/>
            <person name="Rivas-Marin E."/>
            <person name="Kohn T."/>
            <person name="Peeters S.H."/>
            <person name="Heuer A."/>
            <person name="Rast P."/>
            <person name="Oberbeckmann S."/>
            <person name="Bunk B."/>
            <person name="Jeske O."/>
            <person name="Meyerdierks A."/>
            <person name="Storesund J.E."/>
            <person name="Kallscheuer N."/>
            <person name="Luecker S."/>
            <person name="Lage O.M."/>
            <person name="Pohl T."/>
            <person name="Merkel B.J."/>
            <person name="Hornburger P."/>
            <person name="Mueller R.-W."/>
            <person name="Bruemmer F."/>
            <person name="Labrenz M."/>
            <person name="Spormann A.M."/>
            <person name="Op den Camp H."/>
            <person name="Overmann J."/>
            <person name="Amann R."/>
            <person name="Jetten M.S.M."/>
            <person name="Mascher T."/>
            <person name="Medema M.H."/>
            <person name="Devos D.P."/>
            <person name="Kaster A.-K."/>
            <person name="Ovreas L."/>
            <person name="Rohde M."/>
            <person name="Galperin M.Y."/>
            <person name="Jogler C."/>
        </authorList>
    </citation>
    <scope>NUCLEOTIDE SEQUENCE [LARGE SCALE GENOMIC DNA]</scope>
    <source>
        <strain evidence="2 3">Pan181</strain>
    </source>
</reference>
<dbReference type="KEGG" id="amuc:Pan181_22710"/>
<proteinExistence type="predicted"/>
<dbReference type="RefSeq" id="WP_145246828.1">
    <property type="nucleotide sequence ID" value="NZ_CP036278.1"/>
</dbReference>
<keyword evidence="3" id="KW-1185">Reference proteome</keyword>